<dbReference type="AlphaFoldDB" id="A0A1G1V8C5"/>
<feature type="coiled-coil region" evidence="1">
    <location>
        <begin position="60"/>
        <end position="87"/>
    </location>
</feature>
<comment type="caution">
    <text evidence="2">The sequence shown here is derived from an EMBL/GenBank/DDBJ whole genome shotgun (WGS) entry which is preliminary data.</text>
</comment>
<evidence type="ECO:0000313" key="3">
    <source>
        <dbReference type="Proteomes" id="UP000178272"/>
    </source>
</evidence>
<protein>
    <submittedName>
        <fullName evidence="2">Uncharacterized protein</fullName>
    </submittedName>
</protein>
<evidence type="ECO:0000256" key="1">
    <source>
        <dbReference type="SAM" id="Coils"/>
    </source>
</evidence>
<evidence type="ECO:0000313" key="2">
    <source>
        <dbReference type="EMBL" id="OGY11613.1"/>
    </source>
</evidence>
<organism evidence="2 3">
    <name type="scientific">Candidatus Blackburnbacteria bacterium RIFCSPHIGHO2_12_FULL_41_13b</name>
    <dbReference type="NCBI Taxonomy" id="1797517"/>
    <lineage>
        <taxon>Bacteria</taxon>
        <taxon>Candidatus Blackburniibacteriota</taxon>
    </lineage>
</organism>
<accession>A0A1G1V8C5</accession>
<reference evidence="2 3" key="1">
    <citation type="journal article" date="2016" name="Nat. Commun.">
        <title>Thousands of microbial genomes shed light on interconnected biogeochemical processes in an aquifer system.</title>
        <authorList>
            <person name="Anantharaman K."/>
            <person name="Brown C.T."/>
            <person name="Hug L.A."/>
            <person name="Sharon I."/>
            <person name="Castelle C.J."/>
            <person name="Probst A.J."/>
            <person name="Thomas B.C."/>
            <person name="Singh A."/>
            <person name="Wilkins M.J."/>
            <person name="Karaoz U."/>
            <person name="Brodie E.L."/>
            <person name="Williams K.H."/>
            <person name="Hubbard S.S."/>
            <person name="Banfield J.F."/>
        </authorList>
    </citation>
    <scope>NUCLEOTIDE SEQUENCE [LARGE SCALE GENOMIC DNA]</scope>
</reference>
<gene>
    <name evidence="2" type="ORF">A3F61_01830</name>
</gene>
<dbReference type="STRING" id="1797517.A3F61_01830"/>
<sequence length="118" mass="13736">MAVLTKSDLDQIRKVVREEVEVEVTTATRNLQIQILQSRIEARTDNKELKEHAKTTEILARGSERRLTKLEAKIDKNHKEIKEEIKQVSDFLDKENLKAVKRVKRVEEHLSLPPLSQN</sequence>
<dbReference type="EMBL" id="MHCA01000034">
    <property type="protein sequence ID" value="OGY11613.1"/>
    <property type="molecule type" value="Genomic_DNA"/>
</dbReference>
<proteinExistence type="predicted"/>
<dbReference type="Proteomes" id="UP000178272">
    <property type="component" value="Unassembled WGS sequence"/>
</dbReference>
<keyword evidence="1" id="KW-0175">Coiled coil</keyword>
<name>A0A1G1V8C5_9BACT</name>